<keyword evidence="2" id="KW-1185">Reference proteome</keyword>
<dbReference type="EMBL" id="VDMD01000030">
    <property type="protein sequence ID" value="TRM59134.1"/>
    <property type="molecule type" value="Genomic_DNA"/>
</dbReference>
<sequence>MPSLPDASARCARSGAQRPTATVCYGKQLSSLWTSRRPRTCGTASAVLIPGRERSCTASTGWSRSTSRWRRMRRSAWRCTGVAASSIIVPSYVRTGCPTPWSALFAFPAVATSLCKTTCCRGRNPSSTSPRPAIYGQRATYVVFSCPSHMNRVFAKFLQNAPRLRSWTHNVEEFSPKYAPLAQLTRLKAHTIVWEDLLAIFAQCSALERLDVATITGPSAVQSRRTLVMALPRLSTLPLVEWNVRVFADVFSILRAQRLRKLRSVRVYVGRLRSSRSSSPDHIRRRSELCARSCLAAARFRRSKGHVQRLWETWLGEQ</sequence>
<organism evidence="1 2">
    <name type="scientific">Schizophyllum amplum</name>
    <dbReference type="NCBI Taxonomy" id="97359"/>
    <lineage>
        <taxon>Eukaryota</taxon>
        <taxon>Fungi</taxon>
        <taxon>Dikarya</taxon>
        <taxon>Basidiomycota</taxon>
        <taxon>Agaricomycotina</taxon>
        <taxon>Agaricomycetes</taxon>
        <taxon>Agaricomycetidae</taxon>
        <taxon>Agaricales</taxon>
        <taxon>Schizophyllaceae</taxon>
        <taxon>Schizophyllum</taxon>
    </lineage>
</organism>
<proteinExistence type="predicted"/>
<evidence type="ECO:0000313" key="2">
    <source>
        <dbReference type="Proteomes" id="UP000320762"/>
    </source>
</evidence>
<dbReference type="AlphaFoldDB" id="A0A550C2W9"/>
<reference evidence="1 2" key="1">
    <citation type="journal article" date="2019" name="New Phytol.">
        <title>Comparative genomics reveals unique wood-decay strategies and fruiting body development in the Schizophyllaceae.</title>
        <authorList>
            <person name="Almasi E."/>
            <person name="Sahu N."/>
            <person name="Krizsan K."/>
            <person name="Balint B."/>
            <person name="Kovacs G.M."/>
            <person name="Kiss B."/>
            <person name="Cseklye J."/>
            <person name="Drula E."/>
            <person name="Henrissat B."/>
            <person name="Nagy I."/>
            <person name="Chovatia M."/>
            <person name="Adam C."/>
            <person name="LaButti K."/>
            <person name="Lipzen A."/>
            <person name="Riley R."/>
            <person name="Grigoriev I.V."/>
            <person name="Nagy L.G."/>
        </authorList>
    </citation>
    <scope>NUCLEOTIDE SEQUENCE [LARGE SCALE GENOMIC DNA]</scope>
    <source>
        <strain evidence="1 2">NL-1724</strain>
    </source>
</reference>
<protein>
    <recommendedName>
        <fullName evidence="3">F-box domain-containing protein</fullName>
    </recommendedName>
</protein>
<evidence type="ECO:0008006" key="3">
    <source>
        <dbReference type="Google" id="ProtNLM"/>
    </source>
</evidence>
<accession>A0A550C2W9</accession>
<comment type="caution">
    <text evidence="1">The sequence shown here is derived from an EMBL/GenBank/DDBJ whole genome shotgun (WGS) entry which is preliminary data.</text>
</comment>
<evidence type="ECO:0000313" key="1">
    <source>
        <dbReference type="EMBL" id="TRM59134.1"/>
    </source>
</evidence>
<gene>
    <name evidence="1" type="ORF">BD626DRAFT_509235</name>
</gene>
<dbReference type="Proteomes" id="UP000320762">
    <property type="component" value="Unassembled WGS sequence"/>
</dbReference>
<name>A0A550C2W9_9AGAR</name>